<evidence type="ECO:0000256" key="2">
    <source>
        <dbReference type="SAM" id="SignalP"/>
    </source>
</evidence>
<comment type="caution">
    <text evidence="3">The sequence shown here is derived from an EMBL/GenBank/DDBJ whole genome shotgun (WGS) entry which is preliminary data.</text>
</comment>
<accession>A0A2T4HP38</accession>
<evidence type="ECO:0000313" key="4">
    <source>
        <dbReference type="Proteomes" id="UP000241206"/>
    </source>
</evidence>
<name>A0A2T4HP38_9SPHN</name>
<protein>
    <submittedName>
        <fullName evidence="3">Uncharacterized protein</fullName>
    </submittedName>
</protein>
<gene>
    <name evidence="3" type="ORF">CV103_17385</name>
</gene>
<evidence type="ECO:0000256" key="1">
    <source>
        <dbReference type="SAM" id="MobiDB-lite"/>
    </source>
</evidence>
<sequence length="139" mass="13992">MMKSCSLLLLAAMIAAPAWAAEEADGPAGGQVISLTPEQKEQLLGRNTEADADAALRRASGGGGSESADASPARVSGAGAGGPQIHGEAGFMIGTGGARGVFGTAAVPLGENAGAIISFENTRLPRGRVVEPQYWPYAR</sequence>
<keyword evidence="2" id="KW-0732">Signal</keyword>
<organism evidence="3 4">
    <name type="scientific">Edaphosphingomonas fennica</name>
    <dbReference type="NCBI Taxonomy" id="114404"/>
    <lineage>
        <taxon>Bacteria</taxon>
        <taxon>Pseudomonadati</taxon>
        <taxon>Pseudomonadota</taxon>
        <taxon>Alphaproteobacteria</taxon>
        <taxon>Sphingomonadales</taxon>
        <taxon>Rhizorhabdaceae</taxon>
        <taxon>Edaphosphingomonas</taxon>
    </lineage>
</organism>
<keyword evidence="4" id="KW-1185">Reference proteome</keyword>
<proteinExistence type="predicted"/>
<feature type="chain" id="PRO_5015537137" evidence="2">
    <location>
        <begin position="21"/>
        <end position="139"/>
    </location>
</feature>
<dbReference type="EMBL" id="PHHF01000072">
    <property type="protein sequence ID" value="PTD17563.1"/>
    <property type="molecule type" value="Genomic_DNA"/>
</dbReference>
<dbReference type="AlphaFoldDB" id="A0A2T4HP38"/>
<dbReference type="Proteomes" id="UP000241206">
    <property type="component" value="Unassembled WGS sequence"/>
</dbReference>
<reference evidence="3 4" key="1">
    <citation type="submission" date="2017-11" db="EMBL/GenBank/DDBJ databases">
        <title>Sphingomonas oleivorans sp. nov., isolated from oil-contaminated soil.</title>
        <authorList>
            <person name="Wang L."/>
            <person name="Chen L."/>
        </authorList>
    </citation>
    <scope>NUCLEOTIDE SEQUENCE [LARGE SCALE GENOMIC DNA]</scope>
    <source>
        <strain evidence="3 4">K101</strain>
    </source>
</reference>
<feature type="region of interest" description="Disordered" evidence="1">
    <location>
        <begin position="57"/>
        <end position="82"/>
    </location>
</feature>
<feature type="signal peptide" evidence="2">
    <location>
        <begin position="1"/>
        <end position="20"/>
    </location>
</feature>
<evidence type="ECO:0000313" key="3">
    <source>
        <dbReference type="EMBL" id="PTD17563.1"/>
    </source>
</evidence>